<feature type="binding site" evidence="6">
    <location>
        <begin position="225"/>
        <end position="226"/>
    </location>
    <ligand>
        <name>S-adenosyl-L-methionine</name>
        <dbReference type="ChEBI" id="CHEBI:59789"/>
    </ligand>
</feature>
<dbReference type="PRINTS" id="PR00996">
    <property type="entry name" value="CHERMTFRASE"/>
</dbReference>
<evidence type="ECO:0000256" key="2">
    <source>
        <dbReference type="ARBA" id="ARBA00022603"/>
    </source>
</evidence>
<dbReference type="PIRSF" id="PIRSF000410">
    <property type="entry name" value="CheR"/>
    <property type="match status" value="1"/>
</dbReference>
<dbReference type="SMART" id="SM00138">
    <property type="entry name" value="MeTrc"/>
    <property type="match status" value="1"/>
</dbReference>
<feature type="binding site" evidence="6">
    <location>
        <position position="95"/>
    </location>
    <ligand>
        <name>S-adenosyl-L-methionine</name>
        <dbReference type="ChEBI" id="CHEBI:59789"/>
    </ligand>
</feature>
<dbReference type="Pfam" id="PF03705">
    <property type="entry name" value="CheR_N"/>
    <property type="match status" value="1"/>
</dbReference>
<dbReference type="InterPro" id="IPR050903">
    <property type="entry name" value="Bact_Chemotaxis_MeTrfase"/>
</dbReference>
<dbReference type="InterPro" id="IPR026024">
    <property type="entry name" value="Chemotaxis_MeTrfase_CheR"/>
</dbReference>
<dbReference type="InterPro" id="IPR029063">
    <property type="entry name" value="SAM-dependent_MTases_sf"/>
</dbReference>
<dbReference type="InterPro" id="IPR000780">
    <property type="entry name" value="CheR_MeTrfase"/>
</dbReference>
<comment type="caution">
    <text evidence="8">The sequence shown here is derived from an EMBL/GenBank/DDBJ whole genome shotgun (WGS) entry which is preliminary data.</text>
</comment>
<evidence type="ECO:0000313" key="8">
    <source>
        <dbReference type="EMBL" id="NML43396.1"/>
    </source>
</evidence>
<evidence type="ECO:0000259" key="7">
    <source>
        <dbReference type="PROSITE" id="PS50123"/>
    </source>
</evidence>
<feature type="binding site" evidence="6">
    <location>
        <position position="91"/>
    </location>
    <ligand>
        <name>S-adenosyl-L-methionine</name>
        <dbReference type="ChEBI" id="CHEBI:59789"/>
    </ligand>
</feature>
<organism evidence="8 9">
    <name type="scientific">Ramlibacter agri</name>
    <dbReference type="NCBI Taxonomy" id="2728837"/>
    <lineage>
        <taxon>Bacteria</taxon>
        <taxon>Pseudomonadati</taxon>
        <taxon>Pseudomonadota</taxon>
        <taxon>Betaproteobacteria</taxon>
        <taxon>Burkholderiales</taxon>
        <taxon>Comamonadaceae</taxon>
        <taxon>Ramlibacter</taxon>
    </lineage>
</organism>
<dbReference type="Gene3D" id="1.10.155.10">
    <property type="entry name" value="Chemotaxis receptor methyltransferase CheR, N-terminal domain"/>
    <property type="match status" value="1"/>
</dbReference>
<comment type="catalytic activity">
    <reaction evidence="1 5">
        <text>L-glutamyl-[protein] + S-adenosyl-L-methionine = [protein]-L-glutamate 5-O-methyl ester + S-adenosyl-L-homocysteine</text>
        <dbReference type="Rhea" id="RHEA:24452"/>
        <dbReference type="Rhea" id="RHEA-COMP:10208"/>
        <dbReference type="Rhea" id="RHEA-COMP:10311"/>
        <dbReference type="ChEBI" id="CHEBI:29973"/>
        <dbReference type="ChEBI" id="CHEBI:57856"/>
        <dbReference type="ChEBI" id="CHEBI:59789"/>
        <dbReference type="ChEBI" id="CHEBI:82795"/>
        <dbReference type="EC" id="2.1.1.80"/>
    </reaction>
</comment>
<evidence type="ECO:0000256" key="5">
    <source>
        <dbReference type="PIRNR" id="PIRNR000410"/>
    </source>
</evidence>
<keyword evidence="9" id="KW-1185">Reference proteome</keyword>
<comment type="function">
    <text evidence="5">Methylation of the membrane-bound methyl-accepting chemotaxis proteins (MCP) to form gamma-glutamyl methyl ester residues in MCP.</text>
</comment>
<name>A0A848GXK4_9BURK</name>
<reference evidence="8 9" key="1">
    <citation type="submission" date="2020-04" db="EMBL/GenBank/DDBJ databases">
        <title>Ramlibacter sp. G-1-2-2 isolated from soil.</title>
        <authorList>
            <person name="Dahal R.H."/>
        </authorList>
    </citation>
    <scope>NUCLEOTIDE SEQUENCE [LARGE SCALE GENOMIC DNA]</scope>
    <source>
        <strain evidence="8 9">G-1-2-2</strain>
    </source>
</reference>
<sequence length="280" mass="31058">MDAFVATRPGALAVPREIPFEAADFERVRSLIRAKAGIDLHPGKQNLVYGRLARRLREHGHASFRSYLDALQSDSGPEWQAFINCLTTNLTAFFREAHHFETLAQALPKLAGPVRIWSCAASTGEEPYSIAMTALEALGASAQVRIDASDIDTQVLETARAGVYPLESAMALGDARLRRFFLKGRGVHAGKARVSAELQKLVSFRPFNLLATQWERGVYDAVFCRNVMIYFDRPTQRQVLARLHAALKPGGLLFAGHAENFTDQRDLFELAGKTVYRRAG</sequence>
<dbReference type="AlphaFoldDB" id="A0A848GXK4"/>
<dbReference type="PANTHER" id="PTHR24422:SF19">
    <property type="entry name" value="CHEMOTAXIS PROTEIN METHYLTRANSFERASE"/>
    <property type="match status" value="1"/>
</dbReference>
<dbReference type="RefSeq" id="WP_169417604.1">
    <property type="nucleotide sequence ID" value="NZ_JABBFX010000001.1"/>
</dbReference>
<gene>
    <name evidence="8" type="ORF">HHL11_06505</name>
</gene>
<keyword evidence="4 5" id="KW-0949">S-adenosyl-L-methionine</keyword>
<dbReference type="Pfam" id="PF01739">
    <property type="entry name" value="CheR"/>
    <property type="match status" value="1"/>
</dbReference>
<keyword evidence="3 5" id="KW-0808">Transferase</keyword>
<evidence type="ECO:0000256" key="4">
    <source>
        <dbReference type="ARBA" id="ARBA00022691"/>
    </source>
</evidence>
<keyword evidence="2 5" id="KW-0489">Methyltransferase</keyword>
<dbReference type="SUPFAM" id="SSF47757">
    <property type="entry name" value="Chemotaxis receptor methyltransferase CheR, N-terminal domain"/>
    <property type="match status" value="1"/>
</dbReference>
<protein>
    <recommendedName>
        <fullName evidence="5">Chemotaxis protein methyltransferase</fullName>
        <ecNumber evidence="5">2.1.1.80</ecNumber>
    </recommendedName>
</protein>
<dbReference type="GO" id="GO:0032259">
    <property type="term" value="P:methylation"/>
    <property type="evidence" value="ECO:0007669"/>
    <property type="project" value="UniProtKB-KW"/>
</dbReference>
<feature type="binding site" evidence="6">
    <location>
        <position position="89"/>
    </location>
    <ligand>
        <name>S-adenosyl-L-methionine</name>
        <dbReference type="ChEBI" id="CHEBI:59789"/>
    </ligand>
</feature>
<feature type="binding site" evidence="6">
    <location>
        <begin position="208"/>
        <end position="209"/>
    </location>
    <ligand>
        <name>S-adenosyl-L-methionine</name>
        <dbReference type="ChEBI" id="CHEBI:59789"/>
    </ligand>
</feature>
<dbReference type="EC" id="2.1.1.80" evidence="5"/>
<dbReference type="SUPFAM" id="SSF53335">
    <property type="entry name" value="S-adenosyl-L-methionine-dependent methyltransferases"/>
    <property type="match status" value="1"/>
</dbReference>
<dbReference type="PROSITE" id="PS50123">
    <property type="entry name" value="CHER"/>
    <property type="match status" value="1"/>
</dbReference>
<dbReference type="Proteomes" id="UP000541185">
    <property type="component" value="Unassembled WGS sequence"/>
</dbReference>
<dbReference type="GO" id="GO:0008983">
    <property type="term" value="F:protein-glutamate O-methyltransferase activity"/>
    <property type="evidence" value="ECO:0007669"/>
    <property type="project" value="UniProtKB-EC"/>
</dbReference>
<evidence type="ECO:0000313" key="9">
    <source>
        <dbReference type="Proteomes" id="UP000541185"/>
    </source>
</evidence>
<feature type="binding site" evidence="6">
    <location>
        <position position="126"/>
    </location>
    <ligand>
        <name>S-adenosyl-L-methionine</name>
        <dbReference type="ChEBI" id="CHEBI:59789"/>
    </ligand>
</feature>
<proteinExistence type="predicted"/>
<evidence type="ECO:0000256" key="6">
    <source>
        <dbReference type="PIRSR" id="PIRSR000410-1"/>
    </source>
</evidence>
<feature type="domain" description="CheR-type methyltransferase" evidence="7">
    <location>
        <begin position="13"/>
        <end position="280"/>
    </location>
</feature>
<dbReference type="InterPro" id="IPR036804">
    <property type="entry name" value="CheR_N_sf"/>
</dbReference>
<dbReference type="EMBL" id="JABBFX010000001">
    <property type="protein sequence ID" value="NML43396.1"/>
    <property type="molecule type" value="Genomic_DNA"/>
</dbReference>
<feature type="binding site" evidence="6">
    <location>
        <position position="150"/>
    </location>
    <ligand>
        <name>S-adenosyl-L-methionine</name>
        <dbReference type="ChEBI" id="CHEBI:59789"/>
    </ligand>
</feature>
<dbReference type="Gene3D" id="3.40.50.150">
    <property type="entry name" value="Vaccinia Virus protein VP39"/>
    <property type="match status" value="1"/>
</dbReference>
<evidence type="ECO:0000256" key="3">
    <source>
        <dbReference type="ARBA" id="ARBA00022679"/>
    </source>
</evidence>
<dbReference type="InterPro" id="IPR022642">
    <property type="entry name" value="CheR_C"/>
</dbReference>
<evidence type="ECO:0000256" key="1">
    <source>
        <dbReference type="ARBA" id="ARBA00001541"/>
    </source>
</evidence>
<accession>A0A848GXK4</accession>
<dbReference type="InterPro" id="IPR022641">
    <property type="entry name" value="CheR_N"/>
</dbReference>
<dbReference type="PANTHER" id="PTHR24422">
    <property type="entry name" value="CHEMOTAXIS PROTEIN METHYLTRANSFERASE"/>
    <property type="match status" value="1"/>
</dbReference>